<comment type="similarity">
    <text evidence="1 8">Belongs to the TRAFAC class myosin-kinesin ATPase superfamily. Myosin family.</text>
</comment>
<dbReference type="PROSITE" id="PS51844">
    <property type="entry name" value="SH3_LIKE"/>
    <property type="match status" value="1"/>
</dbReference>
<feature type="coiled-coil region" evidence="9">
    <location>
        <begin position="1603"/>
        <end position="1644"/>
    </location>
</feature>
<keyword evidence="6 8" id="KW-0505">Motor protein</keyword>
<evidence type="ECO:0000256" key="8">
    <source>
        <dbReference type="PROSITE-ProRule" id="PRU00782"/>
    </source>
</evidence>
<dbReference type="FunCoup" id="L7JV20">
    <property type="interactions" value="15"/>
</dbReference>
<dbReference type="PRINTS" id="PR00193">
    <property type="entry name" value="MYOSINHEAVY"/>
</dbReference>
<evidence type="ECO:0000256" key="3">
    <source>
        <dbReference type="ARBA" id="ARBA00022840"/>
    </source>
</evidence>
<dbReference type="OMA" id="RCYFASK"/>
<dbReference type="GO" id="GO:0016020">
    <property type="term" value="C:membrane"/>
    <property type="evidence" value="ECO:0007669"/>
    <property type="project" value="TreeGrafter"/>
</dbReference>
<evidence type="ECO:0000313" key="12">
    <source>
        <dbReference type="EMBL" id="ELQ75323.1"/>
    </source>
</evidence>
<evidence type="ECO:0000256" key="9">
    <source>
        <dbReference type="SAM" id="Coils"/>
    </source>
</evidence>
<dbReference type="GO" id="GO:0007015">
    <property type="term" value="P:actin filament organization"/>
    <property type="evidence" value="ECO:0007669"/>
    <property type="project" value="TreeGrafter"/>
</dbReference>
<keyword evidence="13" id="KW-1185">Reference proteome</keyword>
<evidence type="ECO:0000259" key="10">
    <source>
        <dbReference type="PROSITE" id="PS51456"/>
    </source>
</evidence>
<dbReference type="InterPro" id="IPR027417">
    <property type="entry name" value="P-loop_NTPase"/>
</dbReference>
<feature type="coiled-coil region" evidence="9">
    <location>
        <begin position="1326"/>
        <end position="1402"/>
    </location>
</feature>
<protein>
    <submittedName>
        <fullName evidence="12">Myosin class II heavy chain</fullName>
    </submittedName>
</protein>
<dbReference type="SMART" id="SM00242">
    <property type="entry name" value="MYSc"/>
    <property type="match status" value="1"/>
</dbReference>
<organism evidence="12 13">
    <name type="scientific">Trachipleistophora hominis</name>
    <name type="common">Microsporidian parasite</name>
    <dbReference type="NCBI Taxonomy" id="72359"/>
    <lineage>
        <taxon>Eukaryota</taxon>
        <taxon>Fungi</taxon>
        <taxon>Fungi incertae sedis</taxon>
        <taxon>Microsporidia</taxon>
        <taxon>Pleistophoridae</taxon>
        <taxon>Trachipleistophora</taxon>
    </lineage>
</organism>
<feature type="domain" description="Myosin N-terminal SH3-like" evidence="11">
    <location>
        <begin position="12"/>
        <end position="61"/>
    </location>
</feature>
<feature type="region of interest" description="Actin-binding" evidence="8">
    <location>
        <begin position="609"/>
        <end position="631"/>
    </location>
</feature>
<dbReference type="VEuPathDB" id="MicrosporidiaDB:THOM_1709"/>
<feature type="domain" description="Myosin motor" evidence="10">
    <location>
        <begin position="65"/>
        <end position="728"/>
    </location>
</feature>
<name>L7JV20_TRAHO</name>
<feature type="coiled-coil region" evidence="9">
    <location>
        <begin position="792"/>
        <end position="1269"/>
    </location>
</feature>
<feature type="coiled-coil region" evidence="9">
    <location>
        <begin position="1435"/>
        <end position="1552"/>
    </location>
</feature>
<dbReference type="Gene3D" id="3.40.850.10">
    <property type="entry name" value="Kinesin motor domain"/>
    <property type="match status" value="1"/>
</dbReference>
<evidence type="ECO:0000256" key="2">
    <source>
        <dbReference type="ARBA" id="ARBA00022741"/>
    </source>
</evidence>
<dbReference type="InterPro" id="IPR004009">
    <property type="entry name" value="SH3_Myosin"/>
</dbReference>
<sequence length="1658" mass="189677">MADTMEEKIQQKDKKLIWAPDKERAFILAQIREEDGEYYAVLTKDGEERRVRKVDTQKVNPQKFDAIDDLAGLSYLNEASVLHNLHMRYTAHEIYTYSGLFLVALNPFRNLGIYTEKVMKKYSMNKKYELRPHIFAVANDAYTSMVMNGKNQSILITGESGAGKTENTKRAISFLAYVAQGCTASDGTSIEHKIVDTNPVLEAFGNAQTTRNYNSSRFGKFIKITFEGGRITGAYIEKYLLERSRVTRPGPNERNYHIFYQLLKGADSALRSALCLTGTISDYKILRNTPHSVPGVDDAKEFANTLRCMRSLGFDERTIEGVLRIVAAVLHLGNVSFVDTGEKGELADRAPAEAACRLLSIPIASLVNSILSPTAVLSHETVTRNRSSEQAQRIVDALCRLLYEGVFEEVIRIINTCIRSPVGSTYIGVLDIAGFEIFKKNGFEQFCINYTNEKLQQFFNHHMFILEQEIYKKEQIEWNYIDFGLDLRPTIDLIERNNPIGIFAYIDEECVMPGADERTLLHKLCTNLKAPEFEKGRFNDGFMLKHYAGVTEYAVDGWLAKNKEPYFEDIFALIVRSDDDLVRRLVARPTKGEKKGFFRTVAQKHKEQLAYLMQQLRNTAPHFVRCILPNCRRSAAEFDNHFILHQLRCNGVLEGIRISRLGYPNRMDFKDFVERYRVIYKEFDGFDERAYVKALCDAQGVSADLYKLGLTKVFFKQGVLAEIEEVRERALAELMREIRARIRAFVCVKRTHIDERKRSAALALKKDVLLHLALRRYGWWRLYQIVKPLLDVTKKNELAKEQLSRIKQMEQEMKECTQEIARLNAAVKTNQNEKDELAASLEKERLLVEHKDELITAIRAERQSMSEQLSAAQQEQHALQEQLKERARECAQNEQLLSTAQAEAQALRSQKDVLAQRYDALNEEHRKMRVNRQSLEDRVNILTAEMQAMSVKNVEQLVLDKEKELIRTNNLLKQEEERRRALEEQLGTFKENVHVLEERLEEERARAEQQAAQNNALSAQSANNAQRVHALTMSCAQQESAVRSLKEELANANKALSIAKNDAEDGAVLNQKLREELRKLSGELRRKENELQHAQELVHMEEEKSAALAARVEVLKGENEALPAPGTAAEIERLNERLKKAEKTNRELNESIAAEKAFFKRLEEERAAQHKKNLSEMQGRYAELLKDAAKTNSERKALSMRVSRLEHENADLRASLEERIQEDSTGSSECNMSVLESERKVRDELREELAQQEDLNMQLRNELEALHASFEKEVGERDALINELKARAVNKIGMQELYALRRELKACQRALAEALSTCQGTFNTRIAKYKAEIVALEQDGRDLKAQNYELKNKLGEMSMQAEVHANTNRNLESSLAFYKKSAEDAAERLQAKDAELSKCRNEGAELRARLSNAHIKHEYALKIAEERAKDVSGILADREARIAELNEQLSKFAQEFERLSALIKESDEEKALRAENARLSKECAQLHVELHALTTDNDVLKEHINRCEQSVLDLESRCSALKKENELKRSMMQCKEQEISNWKAQCASAAKELQSIALEKVPVPEFTPVQVNSVPEQRNEVVDVITYENGELKARVAERDGIINALTDERDAIKGEVHELKKAVEILELKNKQLERELADEKDANKLFKMIRTINKKK</sequence>
<accession>L7JV20</accession>
<dbReference type="GO" id="GO:0016459">
    <property type="term" value="C:myosin complex"/>
    <property type="evidence" value="ECO:0007669"/>
    <property type="project" value="UniProtKB-KW"/>
</dbReference>
<keyword evidence="5 8" id="KW-0518">Myosin</keyword>
<evidence type="ECO:0000256" key="6">
    <source>
        <dbReference type="ARBA" id="ARBA00023175"/>
    </source>
</evidence>
<dbReference type="InParanoid" id="L7JV20"/>
<evidence type="ECO:0000256" key="7">
    <source>
        <dbReference type="ARBA" id="ARBA00023203"/>
    </source>
</evidence>
<dbReference type="GO" id="GO:0000146">
    <property type="term" value="F:microfilament motor activity"/>
    <property type="evidence" value="ECO:0007669"/>
    <property type="project" value="TreeGrafter"/>
</dbReference>
<evidence type="ECO:0000313" key="13">
    <source>
        <dbReference type="Proteomes" id="UP000011185"/>
    </source>
</evidence>
<evidence type="ECO:0000259" key="11">
    <source>
        <dbReference type="PROSITE" id="PS51844"/>
    </source>
</evidence>
<keyword evidence="2 8" id="KW-0547">Nucleotide-binding</keyword>
<dbReference type="PROSITE" id="PS51456">
    <property type="entry name" value="MYOSIN_MOTOR"/>
    <property type="match status" value="1"/>
</dbReference>
<keyword evidence="4 9" id="KW-0175">Coiled coil</keyword>
<evidence type="ECO:0000256" key="4">
    <source>
        <dbReference type="ARBA" id="ARBA00023054"/>
    </source>
</evidence>
<dbReference type="Gene3D" id="1.20.120.720">
    <property type="entry name" value="Myosin VI head, motor domain, U50 subdomain"/>
    <property type="match status" value="1"/>
</dbReference>
<dbReference type="HOGENOM" id="CLU_000192_8_3_1"/>
<dbReference type="InterPro" id="IPR008989">
    <property type="entry name" value="Myosin_S1_N"/>
</dbReference>
<dbReference type="STRING" id="72359.L7JV20"/>
<dbReference type="OrthoDB" id="6108017at2759"/>
<dbReference type="SUPFAM" id="SSF52540">
    <property type="entry name" value="P-loop containing nucleoside triphosphate hydrolases"/>
    <property type="match status" value="1"/>
</dbReference>
<dbReference type="GO" id="GO:0005737">
    <property type="term" value="C:cytoplasm"/>
    <property type="evidence" value="ECO:0007669"/>
    <property type="project" value="UniProtKB-ARBA"/>
</dbReference>
<feature type="binding site" evidence="8">
    <location>
        <begin position="158"/>
        <end position="165"/>
    </location>
    <ligand>
        <name>ATP</name>
        <dbReference type="ChEBI" id="CHEBI:30616"/>
    </ligand>
</feature>
<evidence type="ECO:0000256" key="1">
    <source>
        <dbReference type="ARBA" id="ARBA00008314"/>
    </source>
</evidence>
<dbReference type="InterPro" id="IPR001609">
    <property type="entry name" value="Myosin_head_motor_dom-like"/>
</dbReference>
<dbReference type="Gene3D" id="1.20.5.4820">
    <property type="match status" value="1"/>
</dbReference>
<evidence type="ECO:0000256" key="5">
    <source>
        <dbReference type="ARBA" id="ARBA00023123"/>
    </source>
</evidence>
<proteinExistence type="inferred from homology"/>
<dbReference type="PANTHER" id="PTHR13140:SF857">
    <property type="entry name" value="MYOSIN-11"/>
    <property type="match status" value="1"/>
</dbReference>
<dbReference type="Gene3D" id="1.10.10.820">
    <property type="match status" value="1"/>
</dbReference>
<dbReference type="Gene3D" id="1.20.58.530">
    <property type="match status" value="1"/>
</dbReference>
<dbReference type="EMBL" id="JH993971">
    <property type="protein sequence ID" value="ELQ75323.1"/>
    <property type="molecule type" value="Genomic_DNA"/>
</dbReference>
<dbReference type="GO" id="GO:0051015">
    <property type="term" value="F:actin filament binding"/>
    <property type="evidence" value="ECO:0007669"/>
    <property type="project" value="InterPro"/>
</dbReference>
<keyword evidence="3 8" id="KW-0067">ATP-binding</keyword>
<dbReference type="PANTHER" id="PTHR13140">
    <property type="entry name" value="MYOSIN"/>
    <property type="match status" value="1"/>
</dbReference>
<dbReference type="Pfam" id="PF00063">
    <property type="entry name" value="Myosin_head"/>
    <property type="match status" value="1"/>
</dbReference>
<reference evidence="12 13" key="1">
    <citation type="journal article" date="2012" name="PLoS Pathog.">
        <title>The genome of the obligate intracellular parasite Trachipleistophora hominis: new insights into microsporidian genome dynamics and reductive evolution.</title>
        <authorList>
            <person name="Heinz E."/>
            <person name="Williams T.A."/>
            <person name="Nakjang S."/>
            <person name="Noel C.J."/>
            <person name="Swan D.C."/>
            <person name="Goldberg A.V."/>
            <person name="Harris S.R."/>
            <person name="Weinmaier T."/>
            <person name="Markert S."/>
            <person name="Becher D."/>
            <person name="Bernhardt J."/>
            <person name="Dagan T."/>
            <person name="Hacker C."/>
            <person name="Lucocq J.M."/>
            <person name="Schweder T."/>
            <person name="Rattei T."/>
            <person name="Hall N."/>
            <person name="Hirt R.P."/>
            <person name="Embley T.M."/>
        </authorList>
    </citation>
    <scope>NUCLEOTIDE SEQUENCE [LARGE SCALE GENOMIC DNA]</scope>
</reference>
<gene>
    <name evidence="12" type="ORF">THOM_1709</name>
</gene>
<dbReference type="FunFam" id="1.10.10.820:FF:000001">
    <property type="entry name" value="Myosin heavy chain"/>
    <property type="match status" value="1"/>
</dbReference>
<keyword evidence="7 8" id="KW-0009">Actin-binding</keyword>
<dbReference type="CDD" id="cd01377">
    <property type="entry name" value="MYSc_class_II"/>
    <property type="match status" value="1"/>
</dbReference>
<dbReference type="Proteomes" id="UP000011185">
    <property type="component" value="Unassembled WGS sequence"/>
</dbReference>
<dbReference type="InterPro" id="IPR036961">
    <property type="entry name" value="Kinesin_motor_dom_sf"/>
</dbReference>
<dbReference type="Gene3D" id="2.30.30.360">
    <property type="entry name" value="Myosin S1 fragment, N-terminal"/>
    <property type="match status" value="1"/>
</dbReference>
<dbReference type="GO" id="GO:0005524">
    <property type="term" value="F:ATP binding"/>
    <property type="evidence" value="ECO:0007669"/>
    <property type="project" value="UniProtKB-UniRule"/>
</dbReference>
<dbReference type="Gene3D" id="6.10.140.920">
    <property type="match status" value="1"/>
</dbReference>
<dbReference type="Pfam" id="PF02736">
    <property type="entry name" value="Myosin_N"/>
    <property type="match status" value="1"/>
</dbReference>